<organism evidence="1 2">
    <name type="scientific">Amblyomma americanum</name>
    <name type="common">Lone star tick</name>
    <dbReference type="NCBI Taxonomy" id="6943"/>
    <lineage>
        <taxon>Eukaryota</taxon>
        <taxon>Metazoa</taxon>
        <taxon>Ecdysozoa</taxon>
        <taxon>Arthropoda</taxon>
        <taxon>Chelicerata</taxon>
        <taxon>Arachnida</taxon>
        <taxon>Acari</taxon>
        <taxon>Parasitiformes</taxon>
        <taxon>Ixodida</taxon>
        <taxon>Ixodoidea</taxon>
        <taxon>Ixodidae</taxon>
        <taxon>Amblyomminae</taxon>
        <taxon>Amblyomma</taxon>
    </lineage>
</organism>
<feature type="non-terminal residue" evidence="1">
    <location>
        <position position="63"/>
    </location>
</feature>
<dbReference type="EMBL" id="JARKHS020016647">
    <property type="protein sequence ID" value="KAK8773579.1"/>
    <property type="molecule type" value="Genomic_DNA"/>
</dbReference>
<dbReference type="AlphaFoldDB" id="A0AAQ4EFL8"/>
<reference evidence="1 2" key="1">
    <citation type="journal article" date="2023" name="Arcadia Sci">
        <title>De novo assembly of a long-read Amblyomma americanum tick genome.</title>
        <authorList>
            <person name="Chou S."/>
            <person name="Poskanzer K.E."/>
            <person name="Rollins M."/>
            <person name="Thuy-Boun P.S."/>
        </authorList>
    </citation>
    <scope>NUCLEOTIDE SEQUENCE [LARGE SCALE GENOMIC DNA]</scope>
    <source>
        <strain evidence="1">F_SG_1</strain>
        <tissue evidence="1">Salivary glands</tissue>
    </source>
</reference>
<comment type="caution">
    <text evidence="1">The sequence shown here is derived from an EMBL/GenBank/DDBJ whole genome shotgun (WGS) entry which is preliminary data.</text>
</comment>
<keyword evidence="2" id="KW-1185">Reference proteome</keyword>
<name>A0AAQ4EFL8_AMBAM</name>
<evidence type="ECO:0000313" key="1">
    <source>
        <dbReference type="EMBL" id="KAK8773579.1"/>
    </source>
</evidence>
<gene>
    <name evidence="1" type="ORF">V5799_011888</name>
</gene>
<dbReference type="Proteomes" id="UP001321473">
    <property type="component" value="Unassembled WGS sequence"/>
</dbReference>
<protein>
    <submittedName>
        <fullName evidence="1">Uncharacterized protein</fullName>
    </submittedName>
</protein>
<sequence>MTLPPFEIPDITMFIGTPQPIWTYNSTQASNDYCKVDVMVNMSRNGIFFNRSYQYSAKEHASV</sequence>
<proteinExistence type="predicted"/>
<accession>A0AAQ4EFL8</accession>
<evidence type="ECO:0000313" key="2">
    <source>
        <dbReference type="Proteomes" id="UP001321473"/>
    </source>
</evidence>